<comment type="catalytic activity">
    <reaction evidence="10">
        <text>ATP + H2O = ADP + phosphate + H(+)</text>
        <dbReference type="Rhea" id="RHEA:13065"/>
        <dbReference type="ChEBI" id="CHEBI:15377"/>
        <dbReference type="ChEBI" id="CHEBI:15378"/>
        <dbReference type="ChEBI" id="CHEBI:30616"/>
        <dbReference type="ChEBI" id="CHEBI:43474"/>
        <dbReference type="ChEBI" id="CHEBI:456216"/>
        <dbReference type="EC" id="5.6.2.4"/>
    </reaction>
</comment>
<gene>
    <name evidence="13" type="ORF">CLV30_10449</name>
</gene>
<dbReference type="SUPFAM" id="SSF52540">
    <property type="entry name" value="P-loop containing nucleoside triphosphate hydrolases"/>
    <property type="match status" value="1"/>
</dbReference>
<evidence type="ECO:0000256" key="8">
    <source>
        <dbReference type="ARBA" id="ARBA00034617"/>
    </source>
</evidence>
<dbReference type="Proteomes" id="UP000243528">
    <property type="component" value="Unassembled WGS sequence"/>
</dbReference>
<dbReference type="CDD" id="cd17932">
    <property type="entry name" value="DEXQc_UvrD"/>
    <property type="match status" value="1"/>
</dbReference>
<dbReference type="GO" id="GO:0016887">
    <property type="term" value="F:ATP hydrolysis activity"/>
    <property type="evidence" value="ECO:0007669"/>
    <property type="project" value="RHEA"/>
</dbReference>
<evidence type="ECO:0000256" key="4">
    <source>
        <dbReference type="ARBA" id="ARBA00022806"/>
    </source>
</evidence>
<dbReference type="GO" id="GO:0005524">
    <property type="term" value="F:ATP binding"/>
    <property type="evidence" value="ECO:0007669"/>
    <property type="project" value="UniProtKB-UniRule"/>
</dbReference>
<evidence type="ECO:0000256" key="2">
    <source>
        <dbReference type="ARBA" id="ARBA00022741"/>
    </source>
</evidence>
<reference evidence="13 14" key="1">
    <citation type="submission" date="2018-03" db="EMBL/GenBank/DDBJ databases">
        <title>Genomic Encyclopedia of Archaeal and Bacterial Type Strains, Phase II (KMG-II): from individual species to whole genera.</title>
        <authorList>
            <person name="Goeker M."/>
        </authorList>
    </citation>
    <scope>NUCLEOTIDE SEQUENCE [LARGE SCALE GENOMIC DNA]</scope>
    <source>
        <strain evidence="13 14">DSM 45211</strain>
    </source>
</reference>
<organism evidence="13 14">
    <name type="scientific">Haloactinopolyspora alba</name>
    <dbReference type="NCBI Taxonomy" id="648780"/>
    <lineage>
        <taxon>Bacteria</taxon>
        <taxon>Bacillati</taxon>
        <taxon>Actinomycetota</taxon>
        <taxon>Actinomycetes</taxon>
        <taxon>Jiangellales</taxon>
        <taxon>Jiangellaceae</taxon>
        <taxon>Haloactinopolyspora</taxon>
    </lineage>
</organism>
<evidence type="ECO:0000256" key="7">
    <source>
        <dbReference type="ARBA" id="ARBA00023235"/>
    </source>
</evidence>
<evidence type="ECO:0000313" key="13">
    <source>
        <dbReference type="EMBL" id="PSL05186.1"/>
    </source>
</evidence>
<keyword evidence="2 11" id="KW-0547">Nucleotide-binding</keyword>
<evidence type="ECO:0000256" key="5">
    <source>
        <dbReference type="ARBA" id="ARBA00022840"/>
    </source>
</evidence>
<evidence type="ECO:0000259" key="12">
    <source>
        <dbReference type="PROSITE" id="PS51198"/>
    </source>
</evidence>
<feature type="binding site" evidence="11">
    <location>
        <begin position="23"/>
        <end position="30"/>
    </location>
    <ligand>
        <name>ATP</name>
        <dbReference type="ChEBI" id="CHEBI:30616"/>
    </ligand>
</feature>
<dbReference type="Gene3D" id="3.40.50.300">
    <property type="entry name" value="P-loop containing nucleotide triphosphate hydrolases"/>
    <property type="match status" value="2"/>
</dbReference>
<dbReference type="GO" id="GO:0000725">
    <property type="term" value="P:recombinational repair"/>
    <property type="evidence" value="ECO:0007669"/>
    <property type="project" value="TreeGrafter"/>
</dbReference>
<dbReference type="GO" id="GO:0043138">
    <property type="term" value="F:3'-5' DNA helicase activity"/>
    <property type="evidence" value="ECO:0007669"/>
    <property type="project" value="UniProtKB-EC"/>
</dbReference>
<dbReference type="InterPro" id="IPR014016">
    <property type="entry name" value="UvrD-like_ATP-bd"/>
</dbReference>
<evidence type="ECO:0000256" key="11">
    <source>
        <dbReference type="PROSITE-ProRule" id="PRU00560"/>
    </source>
</evidence>
<keyword evidence="14" id="KW-1185">Reference proteome</keyword>
<evidence type="ECO:0000256" key="9">
    <source>
        <dbReference type="ARBA" id="ARBA00034808"/>
    </source>
</evidence>
<evidence type="ECO:0000256" key="6">
    <source>
        <dbReference type="ARBA" id="ARBA00023125"/>
    </source>
</evidence>
<name>A0A2P8E6U8_9ACTN</name>
<dbReference type="Pfam" id="PF00580">
    <property type="entry name" value="UvrD-helicase"/>
    <property type="match status" value="1"/>
</dbReference>
<keyword evidence="3 11" id="KW-0378">Hydrolase</keyword>
<comment type="catalytic activity">
    <reaction evidence="8">
        <text>Couples ATP hydrolysis with the unwinding of duplex DNA by translocating in the 3'-5' direction.</text>
        <dbReference type="EC" id="5.6.2.4"/>
    </reaction>
</comment>
<comment type="caution">
    <text evidence="13">The sequence shown here is derived from an EMBL/GenBank/DDBJ whole genome shotgun (WGS) entry which is preliminary data.</text>
</comment>
<comment type="similarity">
    <text evidence="1">Belongs to the helicase family. UvrD subfamily.</text>
</comment>
<evidence type="ECO:0000256" key="1">
    <source>
        <dbReference type="ARBA" id="ARBA00009922"/>
    </source>
</evidence>
<keyword evidence="4 11" id="KW-0347">Helicase</keyword>
<proteinExistence type="inferred from homology"/>
<evidence type="ECO:0000256" key="3">
    <source>
        <dbReference type="ARBA" id="ARBA00022801"/>
    </source>
</evidence>
<evidence type="ECO:0000313" key="14">
    <source>
        <dbReference type="Proteomes" id="UP000243528"/>
    </source>
</evidence>
<keyword evidence="6" id="KW-0238">DNA-binding</keyword>
<accession>A0A2P8E6U8</accession>
<keyword evidence="7" id="KW-0413">Isomerase</keyword>
<dbReference type="InterPro" id="IPR014017">
    <property type="entry name" value="DNA_helicase_UvrD-like_C"/>
</dbReference>
<evidence type="ECO:0000256" key="10">
    <source>
        <dbReference type="ARBA" id="ARBA00048988"/>
    </source>
</evidence>
<dbReference type="AlphaFoldDB" id="A0A2P8E6U8"/>
<dbReference type="OrthoDB" id="9810135at2"/>
<dbReference type="InterPro" id="IPR013986">
    <property type="entry name" value="DExx_box_DNA_helicase_dom_sf"/>
</dbReference>
<keyword evidence="5 11" id="KW-0067">ATP-binding</keyword>
<dbReference type="PROSITE" id="PS51198">
    <property type="entry name" value="UVRD_HELICASE_ATP_BIND"/>
    <property type="match status" value="1"/>
</dbReference>
<dbReference type="InterPro" id="IPR027417">
    <property type="entry name" value="P-loop_NTPase"/>
</dbReference>
<feature type="domain" description="UvrD-like helicase ATP-binding" evidence="12">
    <location>
        <begin position="2"/>
        <end position="270"/>
    </location>
</feature>
<dbReference type="PANTHER" id="PTHR11070">
    <property type="entry name" value="UVRD / RECB / PCRA DNA HELICASE FAMILY MEMBER"/>
    <property type="match status" value="1"/>
</dbReference>
<dbReference type="EC" id="5.6.2.4" evidence="9"/>
<dbReference type="PANTHER" id="PTHR11070:SF2">
    <property type="entry name" value="ATP-DEPENDENT DNA HELICASE SRS2"/>
    <property type="match status" value="1"/>
</dbReference>
<dbReference type="InterPro" id="IPR000212">
    <property type="entry name" value="DNA_helicase_UvrD/REP"/>
</dbReference>
<dbReference type="Pfam" id="PF13361">
    <property type="entry name" value="UvrD_C"/>
    <property type="match status" value="1"/>
</dbReference>
<dbReference type="EMBL" id="PYGE01000004">
    <property type="protein sequence ID" value="PSL05186.1"/>
    <property type="molecule type" value="Genomic_DNA"/>
</dbReference>
<sequence length="560" mass="61633">MKNPTPAQVKVRDHESLSLLLVAPAGCGKTEALAIRIASLIENGQIASPQRILATTFTNKAKDNIQNRLRDYVTYSARRDHVTVMNYHGLAARLVRAHGAIIGVDPTIQLPESDWVTDRCLELGLGYAGRDTVNVILNELKRQPLDDAAIAAALAENGHPWAIQIEEERVAANRSTYDDLLRYAELILANDAVASLYRCHFGAIIVDEYQDLTPQQLRVLQRLGAGNITFAGDLAQGIYGFTGARPHEIDATIRPLCDEVIMFNESHRSSPAVLSMVNAMSTLTGGENLVCADPESWPGSGLAGRLTFPHAVKEAEWVSKAAQTILAGVPNHRVAVTSRIKSRLRFIDQHLEDTGIEMHRWEDGVLDTETAAIVRSTLTRLNLADLDAAHDKLTFLRDVAGIAQVEEPDTRKSLADALNWILERLGDGLSPAEVAGRIRVGDQTTLLNAPGIHLLSGHVGKGQQFDWVFILGAEDDNIPFFRATTSAEVEEEARILGVMLSRARHGVVVTHSEVVPTVSGSNRNRDRSRFWPYLDAARPRDREGIVEWVKVAPWNSLRDK</sequence>
<dbReference type="RefSeq" id="WP_106536459.1">
    <property type="nucleotide sequence ID" value="NZ_ML142899.1"/>
</dbReference>
<dbReference type="GO" id="GO:0003677">
    <property type="term" value="F:DNA binding"/>
    <property type="evidence" value="ECO:0007669"/>
    <property type="project" value="UniProtKB-KW"/>
</dbReference>
<protein>
    <recommendedName>
        <fullName evidence="9">DNA 3'-5' helicase</fullName>
        <ecNumber evidence="9">5.6.2.4</ecNumber>
    </recommendedName>
</protein>
<dbReference type="Gene3D" id="1.10.10.160">
    <property type="match status" value="1"/>
</dbReference>